<dbReference type="InterPro" id="IPR029044">
    <property type="entry name" value="Nucleotide-diphossugar_trans"/>
</dbReference>
<dbReference type="RefSeq" id="WP_212322297.1">
    <property type="nucleotide sequence ID" value="NZ_AP024463.1"/>
</dbReference>
<keyword evidence="7 20" id="KW-0808">Transferase</keyword>
<dbReference type="Gene3D" id="3.90.550.10">
    <property type="entry name" value="Spore Coat Polysaccharide Biosynthesis Protein SpsA, Chain A"/>
    <property type="match status" value="1"/>
</dbReference>
<dbReference type="PROSITE" id="PS00101">
    <property type="entry name" value="HEXAPEP_TRANSFERASES"/>
    <property type="match status" value="1"/>
</dbReference>
<evidence type="ECO:0000256" key="14">
    <source>
        <dbReference type="ARBA" id="ARBA00023268"/>
    </source>
</evidence>
<evidence type="ECO:0000256" key="20">
    <source>
        <dbReference type="HAMAP-Rule" id="MF_01631"/>
    </source>
</evidence>
<feature type="binding site" evidence="20">
    <location>
        <position position="238"/>
    </location>
    <ligand>
        <name>Mg(2+)</name>
        <dbReference type="ChEBI" id="CHEBI:18420"/>
    </ligand>
</feature>
<dbReference type="CDD" id="cd02540">
    <property type="entry name" value="GT2_GlmU_N_bac"/>
    <property type="match status" value="1"/>
</dbReference>
<evidence type="ECO:0000256" key="5">
    <source>
        <dbReference type="ARBA" id="ARBA00007947"/>
    </source>
</evidence>
<feature type="region of interest" description="Disordered" evidence="21">
    <location>
        <begin position="457"/>
        <end position="493"/>
    </location>
</feature>
<feature type="binding site" evidence="20">
    <location>
        <position position="450"/>
    </location>
    <ligand>
        <name>acetyl-CoA</name>
        <dbReference type="ChEBI" id="CHEBI:57288"/>
    </ligand>
</feature>
<evidence type="ECO:0000256" key="17">
    <source>
        <dbReference type="ARBA" id="ARBA00048247"/>
    </source>
</evidence>
<evidence type="ECO:0000256" key="4">
    <source>
        <dbReference type="ARBA" id="ARBA00007707"/>
    </source>
</evidence>
<accession>A0ABX7Y3P7</accession>
<dbReference type="Pfam" id="PF00483">
    <property type="entry name" value="NTP_transferase"/>
    <property type="match status" value="1"/>
</dbReference>
<dbReference type="InterPro" id="IPR011004">
    <property type="entry name" value="Trimer_LpxA-like_sf"/>
</dbReference>
<feature type="binding site" evidence="20">
    <location>
        <position position="343"/>
    </location>
    <ligand>
        <name>UDP-N-acetyl-alpha-D-glucosamine</name>
        <dbReference type="ChEBI" id="CHEBI:57705"/>
    </ligand>
</feature>
<dbReference type="InterPro" id="IPR005835">
    <property type="entry name" value="NTP_transferase_dom"/>
</dbReference>
<feature type="binding site" evidence="20">
    <location>
        <position position="238"/>
    </location>
    <ligand>
        <name>UDP-N-acetyl-alpha-D-glucosamine</name>
        <dbReference type="ChEBI" id="CHEBI:57705"/>
    </ligand>
</feature>
<feature type="binding site" evidence="20">
    <location>
        <begin position="17"/>
        <end position="20"/>
    </location>
    <ligand>
        <name>UDP-N-acetyl-alpha-D-glucosamine</name>
        <dbReference type="ChEBI" id="CHEBI:57705"/>
    </ligand>
</feature>
<keyword evidence="8 20" id="KW-0548">Nucleotidyltransferase</keyword>
<feature type="binding site" evidence="20">
    <location>
        <position position="390"/>
    </location>
    <ligand>
        <name>acetyl-CoA</name>
        <dbReference type="ChEBI" id="CHEBI:57288"/>
    </ligand>
</feature>
<dbReference type="NCBIfam" id="NF010932">
    <property type="entry name" value="PRK14352.1"/>
    <property type="match status" value="1"/>
</dbReference>
<feature type="binding site" evidence="20">
    <location>
        <position position="84"/>
    </location>
    <ligand>
        <name>UDP-N-acetyl-alpha-D-glucosamine</name>
        <dbReference type="ChEBI" id="CHEBI:57705"/>
    </ligand>
</feature>
<dbReference type="HAMAP" id="MF_01631">
    <property type="entry name" value="GlmU"/>
    <property type="match status" value="1"/>
</dbReference>
<keyword evidence="12 20" id="KW-0133">Cell shape</keyword>
<evidence type="ECO:0000259" key="22">
    <source>
        <dbReference type="Pfam" id="PF00483"/>
    </source>
</evidence>
<dbReference type="Pfam" id="PF14602">
    <property type="entry name" value="Hexapep_2"/>
    <property type="match status" value="1"/>
</dbReference>
<comment type="similarity">
    <text evidence="4 20">In the C-terminal section; belongs to the transferase hexapeptide repeat family.</text>
</comment>
<dbReference type="InterPro" id="IPR018357">
    <property type="entry name" value="Hexapep_transf_CS"/>
</dbReference>
<keyword evidence="15 20" id="KW-0012">Acyltransferase</keyword>
<feature type="binding site" evidence="20">
    <location>
        <position position="31"/>
    </location>
    <ligand>
        <name>UDP-N-acetyl-alpha-D-glucosamine</name>
        <dbReference type="ChEBI" id="CHEBI:57705"/>
    </ligand>
</feature>
<comment type="subunit">
    <text evidence="20">Homotrimer.</text>
</comment>
<dbReference type="NCBIfam" id="TIGR01173">
    <property type="entry name" value="glmU"/>
    <property type="match status" value="1"/>
</dbReference>
<sequence length="493" mass="52029">MTIPDNDLAPVAAVIVLAAGGGTRMKSRRSKLLHEVCGKSMLSYAVSAAAALNPHHFVVVVGHQRVEVIEHLESLSQNVTTAVQDQQLGTGHAVSCGLGQLPDFDGEVVVTYGDVPLLTGDTLRRLVSIHRAERNAVTVLTAEVADPAGYGRIVRTAGRVTGIVEHRDASDEQLLIREINSGIYVFDAATLRDGLAHLTTDNSQGEQYLTDVLRYAHDQGHPVGALITDDVWQTEGVNDRIQLARMSQELNRRILEHWMLEGVTVIDPRNTWVDVDVDLSQDVTLLPGVILQGATTVATGAVIGPDTTLQDVEVGENATVTRSHGSFAIIGDGANVGPFSYLRPGTQLGTGGKIGAFVETKNAVIGEGSKVPHLSYVGDAVIDDGTNIGAGTIFANYDGVNKSTTHIGNSAFIGSNSVLVAPVDIADGAFVAAGSAVTDDVPAGALAVARGRQRNVDDWVDQRRPHSKAARAAAANDGSIHPSVVESRAKQKD</sequence>
<feature type="binding site" evidence="20">
    <location>
        <begin position="396"/>
        <end position="397"/>
    </location>
    <ligand>
        <name>acetyl-CoA</name>
        <dbReference type="ChEBI" id="CHEBI:57288"/>
    </ligand>
</feature>
<protein>
    <recommendedName>
        <fullName evidence="20">Bifunctional protein GlmU</fullName>
    </recommendedName>
    <domain>
        <recommendedName>
            <fullName evidence="20">UDP-N-acetylglucosamine pyrophosphorylase</fullName>
            <ecNumber evidence="20">2.7.7.23</ecNumber>
        </recommendedName>
        <alternativeName>
            <fullName evidence="20">N-acetylglucosamine-1-phosphate uridyltransferase</fullName>
        </alternativeName>
    </domain>
    <domain>
        <recommendedName>
            <fullName evidence="20">Glucosamine-1-phosphate N-acetyltransferase</fullName>
            <ecNumber evidence="20">2.3.1.157</ecNumber>
        </recommendedName>
    </domain>
</protein>
<comment type="pathway">
    <text evidence="20">Bacterial outer membrane biogenesis; LPS lipid A biosynthesis.</text>
</comment>
<feature type="binding site" evidence="20">
    <location>
        <position position="180"/>
    </location>
    <ligand>
        <name>UDP-N-acetyl-alpha-D-glucosamine</name>
        <dbReference type="ChEBI" id="CHEBI:57705"/>
    </ligand>
</feature>
<keyword evidence="9 20" id="KW-0479">Metal-binding</keyword>
<feature type="binding site" evidence="20">
    <location>
        <position position="433"/>
    </location>
    <ligand>
        <name>acetyl-CoA</name>
        <dbReference type="ChEBI" id="CHEBI:57288"/>
    </ligand>
</feature>
<feature type="binding site" evidence="20">
    <location>
        <position position="387"/>
    </location>
    <ligand>
        <name>UDP-N-acetyl-alpha-D-glucosamine</name>
        <dbReference type="ChEBI" id="CHEBI:57705"/>
    </ligand>
</feature>
<comment type="catalytic activity">
    <reaction evidence="18 20">
        <text>N-acetyl-alpha-D-glucosamine 1-phosphate + UTP + H(+) = UDP-N-acetyl-alpha-D-glucosamine + diphosphate</text>
        <dbReference type="Rhea" id="RHEA:13509"/>
        <dbReference type="ChEBI" id="CHEBI:15378"/>
        <dbReference type="ChEBI" id="CHEBI:33019"/>
        <dbReference type="ChEBI" id="CHEBI:46398"/>
        <dbReference type="ChEBI" id="CHEBI:57705"/>
        <dbReference type="ChEBI" id="CHEBI:57776"/>
        <dbReference type="EC" id="2.7.7.23"/>
    </reaction>
</comment>
<evidence type="ECO:0000256" key="11">
    <source>
        <dbReference type="ARBA" id="ARBA00022842"/>
    </source>
</evidence>
<keyword evidence="24" id="KW-1185">Reference proteome</keyword>
<evidence type="ECO:0000313" key="24">
    <source>
        <dbReference type="Proteomes" id="UP000678513"/>
    </source>
</evidence>
<feature type="active site" description="Proton acceptor" evidence="20">
    <location>
        <position position="373"/>
    </location>
</feature>
<feature type="binding site" evidence="20">
    <location>
        <position position="376"/>
    </location>
    <ligand>
        <name>UDP-N-acetyl-alpha-D-glucosamine</name>
        <dbReference type="ChEBI" id="CHEBI:57705"/>
    </ligand>
</feature>
<name>A0ABX7Y3P7_9ACTN</name>
<reference evidence="23 24" key="1">
    <citation type="submission" date="2021-03" db="EMBL/GenBank/DDBJ databases">
        <title>Human Oral Microbial Genomes.</title>
        <authorList>
            <person name="Johnston C.D."/>
            <person name="Chen T."/>
            <person name="Dewhirst F.E."/>
        </authorList>
    </citation>
    <scope>NUCLEOTIDE SEQUENCE [LARGE SCALE GENOMIC DNA]</scope>
    <source>
        <strain evidence="23 24">DSMZ 100122</strain>
    </source>
</reference>
<comment type="cofactor">
    <cofactor evidence="20">
        <name>Mg(2+)</name>
        <dbReference type="ChEBI" id="CHEBI:18420"/>
    </cofactor>
    <text evidence="20">Binds 1 Mg(2+) ion per subunit.</text>
</comment>
<evidence type="ECO:0000256" key="6">
    <source>
        <dbReference type="ARBA" id="ARBA00022490"/>
    </source>
</evidence>
<comment type="catalytic activity">
    <reaction evidence="17 20">
        <text>alpha-D-glucosamine 1-phosphate + acetyl-CoA = N-acetyl-alpha-D-glucosamine 1-phosphate + CoA + H(+)</text>
        <dbReference type="Rhea" id="RHEA:13725"/>
        <dbReference type="ChEBI" id="CHEBI:15378"/>
        <dbReference type="ChEBI" id="CHEBI:57287"/>
        <dbReference type="ChEBI" id="CHEBI:57288"/>
        <dbReference type="ChEBI" id="CHEBI:57776"/>
        <dbReference type="ChEBI" id="CHEBI:58516"/>
        <dbReference type="EC" id="2.3.1.157"/>
    </reaction>
</comment>
<evidence type="ECO:0000313" key="23">
    <source>
        <dbReference type="EMBL" id="QUC07651.1"/>
    </source>
</evidence>
<feature type="domain" description="Nucleotidyl transferase" evidence="22">
    <location>
        <begin position="14"/>
        <end position="233"/>
    </location>
</feature>
<feature type="binding site" evidence="20">
    <location>
        <position position="165"/>
    </location>
    <ligand>
        <name>UDP-N-acetyl-alpha-D-glucosamine</name>
        <dbReference type="ChEBI" id="CHEBI:57705"/>
    </ligand>
</feature>
<keyword evidence="6 20" id="KW-0963">Cytoplasm</keyword>
<evidence type="ECO:0000256" key="2">
    <source>
        <dbReference type="ARBA" id="ARBA00005166"/>
    </source>
</evidence>
<feature type="binding site" evidence="20">
    <location>
        <begin position="112"/>
        <end position="114"/>
    </location>
    <ligand>
        <name>UDP-N-acetyl-alpha-D-glucosamine</name>
        <dbReference type="ChEBI" id="CHEBI:57705"/>
    </ligand>
</feature>
<evidence type="ECO:0000256" key="3">
    <source>
        <dbReference type="ARBA" id="ARBA00005208"/>
    </source>
</evidence>
<evidence type="ECO:0000256" key="9">
    <source>
        <dbReference type="ARBA" id="ARBA00022723"/>
    </source>
</evidence>
<dbReference type="Gene3D" id="2.160.10.10">
    <property type="entry name" value="Hexapeptide repeat proteins"/>
    <property type="match status" value="1"/>
</dbReference>
<evidence type="ECO:0000256" key="8">
    <source>
        <dbReference type="ARBA" id="ARBA00022695"/>
    </source>
</evidence>
<gene>
    <name evidence="20 23" type="primary">glmU</name>
    <name evidence="23" type="ORF">J5A65_12050</name>
</gene>
<proteinExistence type="inferred from homology"/>
<evidence type="ECO:0000256" key="7">
    <source>
        <dbReference type="ARBA" id="ARBA00022679"/>
    </source>
</evidence>
<evidence type="ECO:0000256" key="16">
    <source>
        <dbReference type="ARBA" id="ARBA00023316"/>
    </source>
</evidence>
<feature type="binding site" evidence="20">
    <location>
        <position position="361"/>
    </location>
    <ligand>
        <name>UDP-N-acetyl-alpha-D-glucosamine</name>
        <dbReference type="ChEBI" id="CHEBI:57705"/>
    </ligand>
</feature>
<dbReference type="EC" id="2.3.1.157" evidence="20"/>
<evidence type="ECO:0000256" key="12">
    <source>
        <dbReference type="ARBA" id="ARBA00022960"/>
    </source>
</evidence>
<dbReference type="InterPro" id="IPR038009">
    <property type="entry name" value="GlmU_C_LbH"/>
</dbReference>
<keyword evidence="10 20" id="KW-0677">Repeat</keyword>
<comment type="pathway">
    <text evidence="3 20">Nucleotide-sugar biosynthesis; UDP-N-acetyl-alpha-D-glucosamine biosynthesis; UDP-N-acetyl-alpha-D-glucosamine from N-acetyl-alpha-D-glucosamine 1-phosphate: step 1/1.</text>
</comment>
<feature type="binding site" evidence="20">
    <location>
        <position position="415"/>
    </location>
    <ligand>
        <name>acetyl-CoA</name>
        <dbReference type="ChEBI" id="CHEBI:57288"/>
    </ligand>
</feature>
<feature type="binding site" evidence="20">
    <location>
        <position position="151"/>
    </location>
    <ligand>
        <name>UDP-N-acetyl-alpha-D-glucosamine</name>
        <dbReference type="ChEBI" id="CHEBI:57705"/>
    </ligand>
</feature>
<feature type="binding site" evidence="20">
    <location>
        <begin position="89"/>
        <end position="90"/>
    </location>
    <ligand>
        <name>UDP-N-acetyl-alpha-D-glucosamine</name>
        <dbReference type="ChEBI" id="CHEBI:57705"/>
    </ligand>
</feature>
<evidence type="ECO:0000256" key="10">
    <source>
        <dbReference type="ARBA" id="ARBA00022737"/>
    </source>
</evidence>
<comment type="pathway">
    <text evidence="2 20">Nucleotide-sugar biosynthesis; UDP-N-acetyl-alpha-D-glucosamine biosynthesis; N-acetyl-alpha-D-glucosamine 1-phosphate from alpha-D-glucosamine 6-phosphate (route II): step 2/2.</text>
</comment>
<evidence type="ECO:0000256" key="19">
    <source>
        <dbReference type="ARBA" id="ARBA00049628"/>
    </source>
</evidence>
<dbReference type="EC" id="2.7.7.23" evidence="20"/>
<evidence type="ECO:0000256" key="1">
    <source>
        <dbReference type="ARBA" id="ARBA00004496"/>
    </source>
</evidence>
<comment type="similarity">
    <text evidence="5 20">In the N-terminal section; belongs to the N-acetylglucosamine-1-phosphate uridyltransferase family.</text>
</comment>
<keyword evidence="16 20" id="KW-0961">Cell wall biogenesis/degradation</keyword>
<dbReference type="SUPFAM" id="SSF53448">
    <property type="entry name" value="Nucleotide-diphospho-sugar transferases"/>
    <property type="match status" value="1"/>
</dbReference>
<feature type="region of interest" description="Linker" evidence="20">
    <location>
        <begin position="241"/>
        <end position="261"/>
    </location>
</feature>
<dbReference type="PANTHER" id="PTHR43584">
    <property type="entry name" value="NUCLEOTIDYL TRANSFERASE"/>
    <property type="match status" value="1"/>
</dbReference>
<organism evidence="23 24">
    <name type="scientific">Arachnia rubra</name>
    <dbReference type="NCBI Taxonomy" id="1547448"/>
    <lineage>
        <taxon>Bacteria</taxon>
        <taxon>Bacillati</taxon>
        <taxon>Actinomycetota</taxon>
        <taxon>Actinomycetes</taxon>
        <taxon>Propionibacteriales</taxon>
        <taxon>Propionibacteriaceae</taxon>
        <taxon>Arachnia</taxon>
    </lineage>
</organism>
<dbReference type="SUPFAM" id="SSF51161">
    <property type="entry name" value="Trimeric LpxA-like enzymes"/>
    <property type="match status" value="1"/>
</dbReference>
<dbReference type="CDD" id="cd03353">
    <property type="entry name" value="LbH_GlmU_C"/>
    <property type="match status" value="1"/>
</dbReference>
<dbReference type="InterPro" id="IPR005882">
    <property type="entry name" value="Bifunctional_GlmU"/>
</dbReference>
<keyword evidence="14 20" id="KW-0511">Multifunctional enzyme</keyword>
<evidence type="ECO:0000256" key="13">
    <source>
        <dbReference type="ARBA" id="ARBA00022984"/>
    </source>
</evidence>
<feature type="region of interest" description="Pyrophosphorylase" evidence="20">
    <location>
        <begin position="1"/>
        <end position="240"/>
    </location>
</feature>
<evidence type="ECO:0000256" key="15">
    <source>
        <dbReference type="ARBA" id="ARBA00023315"/>
    </source>
</evidence>
<evidence type="ECO:0000256" key="18">
    <source>
        <dbReference type="ARBA" id="ARBA00048493"/>
    </source>
</evidence>
<keyword evidence="11 20" id="KW-0460">Magnesium</keyword>
<feature type="region of interest" description="N-acetyltransferase" evidence="20">
    <location>
        <begin position="262"/>
        <end position="493"/>
    </location>
</feature>
<dbReference type="EMBL" id="CP072384">
    <property type="protein sequence ID" value="QUC07651.1"/>
    <property type="molecule type" value="Genomic_DNA"/>
</dbReference>
<dbReference type="GO" id="GO:0003977">
    <property type="term" value="F:UDP-N-acetylglucosamine diphosphorylase activity"/>
    <property type="evidence" value="ECO:0007669"/>
    <property type="project" value="UniProtKB-EC"/>
</dbReference>
<keyword evidence="13 20" id="KW-0573">Peptidoglycan synthesis</keyword>
<dbReference type="InterPro" id="IPR001451">
    <property type="entry name" value="Hexapep"/>
</dbReference>
<dbReference type="PANTHER" id="PTHR43584:SF3">
    <property type="entry name" value="BIFUNCTIONAL PROTEIN GLMU"/>
    <property type="match status" value="1"/>
</dbReference>
<comment type="function">
    <text evidence="19 20">Catalyzes the last two sequential reactions in the de novo biosynthetic pathway for UDP-N-acetylglucosamine (UDP-GlcNAc). The C-terminal domain catalyzes the transfer of acetyl group from acetyl coenzyme A to glucosamine-1-phosphate (GlcN-1-P) to produce N-acetylglucosamine-1-phosphate (GlcNAc-1-P), which is converted into UDP-GlcNAc by the transfer of uridine 5-monophosphate (from uridine 5-triphosphate), a reaction catalyzed by the N-terminal domain.</text>
</comment>
<evidence type="ECO:0000256" key="21">
    <source>
        <dbReference type="SAM" id="MobiDB-lite"/>
    </source>
</evidence>
<dbReference type="Proteomes" id="UP000678513">
    <property type="component" value="Chromosome"/>
</dbReference>
<feature type="binding site" evidence="20">
    <location>
        <position position="114"/>
    </location>
    <ligand>
        <name>Mg(2+)</name>
        <dbReference type="ChEBI" id="CHEBI:18420"/>
    </ligand>
</feature>
<dbReference type="InterPro" id="IPR050065">
    <property type="entry name" value="GlmU-like"/>
</dbReference>
<comment type="subcellular location">
    <subcellularLocation>
        <location evidence="1 20">Cytoplasm</location>
    </subcellularLocation>
</comment>